<keyword evidence="3" id="KW-1185">Reference proteome</keyword>
<reference evidence="2 3" key="1">
    <citation type="submission" date="2018-12" db="EMBL/GenBank/DDBJ databases">
        <title>Dyella dinghuensis sp. nov. DHOA06 and Dyella choica sp. nov. 4M-K27, isolated from forest soil.</title>
        <authorList>
            <person name="Qiu L.-H."/>
            <person name="Gao Z.-H."/>
        </authorList>
    </citation>
    <scope>NUCLEOTIDE SEQUENCE [LARGE SCALE GENOMIC DNA]</scope>
    <source>
        <strain evidence="2 3">4M-K27</strain>
    </source>
</reference>
<dbReference type="SUPFAM" id="SSF54523">
    <property type="entry name" value="Pili subunits"/>
    <property type="match status" value="1"/>
</dbReference>
<dbReference type="Proteomes" id="UP000274358">
    <property type="component" value="Unassembled WGS sequence"/>
</dbReference>
<protein>
    <submittedName>
        <fullName evidence="2">Type IV pilin protein</fullName>
    </submittedName>
</protein>
<name>A0A432M480_9GAMM</name>
<keyword evidence="1" id="KW-0812">Transmembrane</keyword>
<evidence type="ECO:0000313" key="2">
    <source>
        <dbReference type="EMBL" id="RUL74050.1"/>
    </source>
</evidence>
<keyword evidence="1" id="KW-0472">Membrane</keyword>
<proteinExistence type="predicted"/>
<dbReference type="Gene3D" id="3.30.700.10">
    <property type="entry name" value="Glycoprotein, Type 4 Pilin"/>
    <property type="match status" value="1"/>
</dbReference>
<keyword evidence="1" id="KW-1133">Transmembrane helix</keyword>
<accession>A0A432M480</accession>
<gene>
    <name evidence="2" type="ORF">EKH80_14560</name>
</gene>
<dbReference type="AlphaFoldDB" id="A0A432M480"/>
<feature type="transmembrane region" description="Helical" evidence="1">
    <location>
        <begin position="35"/>
        <end position="60"/>
    </location>
</feature>
<evidence type="ECO:0000313" key="3">
    <source>
        <dbReference type="Proteomes" id="UP000274358"/>
    </source>
</evidence>
<sequence>MRHSEINLRKGHGKRCESVACPLPRQGQVSSARQAGFTLVELMIVVAVIAILAVLAWPAYQQYIIKTNRKAAESCLAEHANYMERLYTTQLTYSGATLPVLDCSSASQTGQNYAYSFAPAAASTSAYNVQAAPTSALQLKDTTCATVWIDQTGARHITGTGTLSQCW</sequence>
<organism evidence="2 3">
    <name type="scientific">Dyella choica</name>
    <dbReference type="NCBI Taxonomy" id="1927959"/>
    <lineage>
        <taxon>Bacteria</taxon>
        <taxon>Pseudomonadati</taxon>
        <taxon>Pseudomonadota</taxon>
        <taxon>Gammaproteobacteria</taxon>
        <taxon>Lysobacterales</taxon>
        <taxon>Rhodanobacteraceae</taxon>
        <taxon>Dyella</taxon>
    </lineage>
</organism>
<comment type="caution">
    <text evidence="2">The sequence shown here is derived from an EMBL/GenBank/DDBJ whole genome shotgun (WGS) entry which is preliminary data.</text>
</comment>
<dbReference type="PANTHER" id="PTHR30093:SF47">
    <property type="entry name" value="TYPE IV PILUS NON-CORE MINOR PILIN PILE"/>
    <property type="match status" value="1"/>
</dbReference>
<dbReference type="Pfam" id="PF16732">
    <property type="entry name" value="ComP_DUS"/>
    <property type="match status" value="1"/>
</dbReference>
<dbReference type="InterPro" id="IPR012902">
    <property type="entry name" value="N_methyl_site"/>
</dbReference>
<dbReference type="GO" id="GO:0043683">
    <property type="term" value="P:type IV pilus assembly"/>
    <property type="evidence" value="ECO:0007669"/>
    <property type="project" value="InterPro"/>
</dbReference>
<dbReference type="PANTHER" id="PTHR30093">
    <property type="entry name" value="GENERAL SECRETION PATHWAY PROTEIN G"/>
    <property type="match status" value="1"/>
</dbReference>
<dbReference type="EMBL" id="RYYV01000010">
    <property type="protein sequence ID" value="RUL74050.1"/>
    <property type="molecule type" value="Genomic_DNA"/>
</dbReference>
<dbReference type="NCBIfam" id="TIGR02532">
    <property type="entry name" value="IV_pilin_GFxxxE"/>
    <property type="match status" value="1"/>
</dbReference>
<dbReference type="OrthoDB" id="5296638at2"/>
<dbReference type="Pfam" id="PF07963">
    <property type="entry name" value="N_methyl"/>
    <property type="match status" value="1"/>
</dbReference>
<dbReference type="InterPro" id="IPR045584">
    <property type="entry name" value="Pilin-like"/>
</dbReference>
<dbReference type="InterPro" id="IPR031982">
    <property type="entry name" value="PilE-like"/>
</dbReference>
<evidence type="ECO:0000256" key="1">
    <source>
        <dbReference type="SAM" id="Phobius"/>
    </source>
</evidence>
<dbReference type="PROSITE" id="PS00409">
    <property type="entry name" value="PROKAR_NTER_METHYL"/>
    <property type="match status" value="1"/>
</dbReference>